<dbReference type="InterPro" id="IPR036259">
    <property type="entry name" value="MFS_trans_sf"/>
</dbReference>
<organism evidence="8 9">
    <name type="scientific">Paratrimastix pyriformis</name>
    <dbReference type="NCBI Taxonomy" id="342808"/>
    <lineage>
        <taxon>Eukaryota</taxon>
        <taxon>Metamonada</taxon>
        <taxon>Preaxostyla</taxon>
        <taxon>Paratrimastigidae</taxon>
        <taxon>Paratrimastix</taxon>
    </lineage>
</organism>
<keyword evidence="9" id="KW-1185">Reference proteome</keyword>
<name>A0ABQ8UZ82_9EUKA</name>
<evidence type="ECO:0000256" key="6">
    <source>
        <dbReference type="SAM" id="Phobius"/>
    </source>
</evidence>
<sequence length="569" mass="61129">MSETTDPFIAKTETAETGGFDASNMPPATAALLAPAGGIAPQSDPEAEEITVHPVGSDGAAPSPTPAEKQKSKSYLTSLILVASVVFLSYLQYGSIVPTLWLYLKSFGADESFYGVVFAAWNLSANGMTLLFGILSDFLSFKTVFSLVLVVNIAGNVVHSLARDKWWIFVGRLLSGGTYGVGMAFVARATTEKERTKILARINGISTIGIVLGPALNLGFNYIDWTIGPFHINNLTCPSYFMIIVLLIDEIAILIGLREPPPVKDDAEHPTEAVAAAGPTKPDQDIVSIVGGRGPLTPGHPHSINEDVSTETSRLLPAAEPATQPLPKKMGTKKLKKQLIMLKNSLSWTVVLILIYQLVGATNLATLEALATVITDAYFGFSTIENSVMYAIIAGIFMVAYLTISIITRWFSDRTLLWVGVIIQGAGALWCFFGWGFAPREIGDVPLWLWGCSVGLIILSTPFINLSSSVFSKSVEMAAQGTWQGVYGLVTGFAQFIGPFYGGFAFSSTSPNAVALLAGFLALWGTLLAVYVPLFFIIPKTLEKMRLREESRKKAVEHRGDGSAPTASV</sequence>
<comment type="subcellular location">
    <subcellularLocation>
        <location evidence="1">Membrane</location>
        <topology evidence="1">Multi-pass membrane protein</topology>
    </subcellularLocation>
</comment>
<feature type="transmembrane region" description="Helical" evidence="6">
    <location>
        <begin position="75"/>
        <end position="93"/>
    </location>
</feature>
<feature type="transmembrane region" description="Helical" evidence="6">
    <location>
        <begin position="447"/>
        <end position="466"/>
    </location>
</feature>
<evidence type="ECO:0000256" key="5">
    <source>
        <dbReference type="SAM" id="MobiDB-lite"/>
    </source>
</evidence>
<dbReference type="EMBL" id="JAPMOS010000004">
    <property type="protein sequence ID" value="KAJ4462090.1"/>
    <property type="molecule type" value="Genomic_DNA"/>
</dbReference>
<dbReference type="PANTHER" id="PTHR23510:SF16">
    <property type="entry name" value="MAJOR FACILITATOR SUPERFAMILY (MFS) PROFILE DOMAIN-CONTAINING PROTEIN"/>
    <property type="match status" value="1"/>
</dbReference>
<evidence type="ECO:0000256" key="4">
    <source>
        <dbReference type="ARBA" id="ARBA00023136"/>
    </source>
</evidence>
<dbReference type="InterPro" id="IPR020846">
    <property type="entry name" value="MFS_dom"/>
</dbReference>
<dbReference type="SUPFAM" id="SSF103473">
    <property type="entry name" value="MFS general substrate transporter"/>
    <property type="match status" value="1"/>
</dbReference>
<dbReference type="PANTHER" id="PTHR23510">
    <property type="entry name" value="INNER MEMBRANE TRANSPORT PROTEIN YAJR"/>
    <property type="match status" value="1"/>
</dbReference>
<evidence type="ECO:0000313" key="9">
    <source>
        <dbReference type="Proteomes" id="UP001141327"/>
    </source>
</evidence>
<feature type="transmembrane region" description="Helical" evidence="6">
    <location>
        <begin position="513"/>
        <end position="538"/>
    </location>
</feature>
<feature type="transmembrane region" description="Helical" evidence="6">
    <location>
        <begin position="198"/>
        <end position="220"/>
    </location>
</feature>
<keyword evidence="4 6" id="KW-0472">Membrane</keyword>
<reference evidence="8" key="1">
    <citation type="journal article" date="2022" name="bioRxiv">
        <title>Genomics of Preaxostyla Flagellates Illuminates Evolutionary Transitions and the Path Towards Mitochondrial Loss.</title>
        <authorList>
            <person name="Novak L.V.F."/>
            <person name="Treitli S.C."/>
            <person name="Pyrih J."/>
            <person name="Halakuc P."/>
            <person name="Pipaliya S.V."/>
            <person name="Vacek V."/>
            <person name="Brzon O."/>
            <person name="Soukal P."/>
            <person name="Eme L."/>
            <person name="Dacks J.B."/>
            <person name="Karnkowska A."/>
            <person name="Elias M."/>
            <person name="Hampl V."/>
        </authorList>
    </citation>
    <scope>NUCLEOTIDE SEQUENCE</scope>
    <source>
        <strain evidence="8">RCP-MX</strain>
    </source>
</reference>
<dbReference type="Gene3D" id="1.20.1250.20">
    <property type="entry name" value="MFS general substrate transporter like domains"/>
    <property type="match status" value="1"/>
</dbReference>
<feature type="transmembrane region" description="Helical" evidence="6">
    <location>
        <begin position="416"/>
        <end position="435"/>
    </location>
</feature>
<feature type="transmembrane region" description="Helical" evidence="6">
    <location>
        <begin position="486"/>
        <end position="507"/>
    </location>
</feature>
<dbReference type="Proteomes" id="UP001141327">
    <property type="component" value="Unassembled WGS sequence"/>
</dbReference>
<feature type="region of interest" description="Disordered" evidence="5">
    <location>
        <begin position="1"/>
        <end position="24"/>
    </location>
</feature>
<feature type="transmembrane region" description="Helical" evidence="6">
    <location>
        <begin position="346"/>
        <end position="367"/>
    </location>
</feature>
<keyword evidence="3 6" id="KW-1133">Transmembrane helix</keyword>
<evidence type="ECO:0000256" key="2">
    <source>
        <dbReference type="ARBA" id="ARBA00022692"/>
    </source>
</evidence>
<feature type="domain" description="Major facilitator superfamily (MFS) profile" evidence="7">
    <location>
        <begin position="78"/>
        <end position="542"/>
    </location>
</feature>
<protein>
    <recommendedName>
        <fullName evidence="7">Major facilitator superfamily (MFS) profile domain-containing protein</fullName>
    </recommendedName>
</protein>
<comment type="caution">
    <text evidence="8">The sequence shown here is derived from an EMBL/GenBank/DDBJ whole genome shotgun (WGS) entry which is preliminary data.</text>
</comment>
<feature type="transmembrane region" description="Helical" evidence="6">
    <location>
        <begin position="167"/>
        <end position="186"/>
    </location>
</feature>
<dbReference type="PROSITE" id="PS50850">
    <property type="entry name" value="MFS"/>
    <property type="match status" value="1"/>
</dbReference>
<evidence type="ECO:0000256" key="1">
    <source>
        <dbReference type="ARBA" id="ARBA00004141"/>
    </source>
</evidence>
<dbReference type="InterPro" id="IPR051068">
    <property type="entry name" value="MFS_Domain-Containing_Protein"/>
</dbReference>
<gene>
    <name evidence="8" type="ORF">PAPYR_1264</name>
</gene>
<proteinExistence type="predicted"/>
<feature type="transmembrane region" description="Helical" evidence="6">
    <location>
        <begin position="387"/>
        <end position="404"/>
    </location>
</feature>
<evidence type="ECO:0000313" key="8">
    <source>
        <dbReference type="EMBL" id="KAJ4462090.1"/>
    </source>
</evidence>
<feature type="transmembrane region" description="Helical" evidence="6">
    <location>
        <begin position="113"/>
        <end position="132"/>
    </location>
</feature>
<accession>A0ABQ8UZ82</accession>
<keyword evidence="2 6" id="KW-0812">Transmembrane</keyword>
<dbReference type="InterPro" id="IPR011701">
    <property type="entry name" value="MFS"/>
</dbReference>
<evidence type="ECO:0000256" key="3">
    <source>
        <dbReference type="ARBA" id="ARBA00022989"/>
    </source>
</evidence>
<feature type="transmembrane region" description="Helical" evidence="6">
    <location>
        <begin position="144"/>
        <end position="161"/>
    </location>
</feature>
<evidence type="ECO:0000259" key="7">
    <source>
        <dbReference type="PROSITE" id="PS50850"/>
    </source>
</evidence>
<dbReference type="Pfam" id="PF07690">
    <property type="entry name" value="MFS_1"/>
    <property type="match status" value="1"/>
</dbReference>
<feature type="transmembrane region" description="Helical" evidence="6">
    <location>
        <begin position="240"/>
        <end position="257"/>
    </location>
</feature>